<dbReference type="KEGG" id="erz:ER308_11105"/>
<feature type="compositionally biased region" description="Basic and acidic residues" evidence="1">
    <location>
        <begin position="185"/>
        <end position="197"/>
    </location>
</feature>
<sequence length="210" mass="22927">MGAGQRTRGLTGREIGGLVLLVVSLGVAAALLPVDDPEPPSAAESRDIGWQDPADADELAHDILERVNDERAERGGTPLDWDPDLAELARGWSEEMIAFGRFEHSPDDYREHHRFVATGENIAIDSRTTAEAHVGLMRSEGHRHAILEHRFDAVGIGVVCRDDGVLWVTQIFGQQRSERPGPAMDRAEDPIDRDDRGVACPSSDALPTDP</sequence>
<keyword evidence="4" id="KW-1185">Reference proteome</keyword>
<feature type="domain" description="SCP" evidence="2">
    <location>
        <begin position="64"/>
        <end position="172"/>
    </location>
</feature>
<proteinExistence type="predicted"/>
<dbReference type="EMBL" id="CP036402">
    <property type="protein sequence ID" value="QBI20054.1"/>
    <property type="molecule type" value="Genomic_DNA"/>
</dbReference>
<organism evidence="3 4">
    <name type="scientific">Egibacter rhizosphaerae</name>
    <dbReference type="NCBI Taxonomy" id="1670831"/>
    <lineage>
        <taxon>Bacteria</taxon>
        <taxon>Bacillati</taxon>
        <taxon>Actinomycetota</taxon>
        <taxon>Nitriliruptoria</taxon>
        <taxon>Egibacterales</taxon>
        <taxon>Egibacteraceae</taxon>
        <taxon>Egibacter</taxon>
    </lineage>
</organism>
<dbReference type="SUPFAM" id="SSF55797">
    <property type="entry name" value="PR-1-like"/>
    <property type="match status" value="1"/>
</dbReference>
<accession>A0A411YFL7</accession>
<reference evidence="3 4" key="1">
    <citation type="submission" date="2019-01" db="EMBL/GenBank/DDBJ databases">
        <title>Egibacter rhizosphaerae EGI 80759T.</title>
        <authorList>
            <person name="Chen D.-D."/>
            <person name="Tian Y."/>
            <person name="Jiao J.-Y."/>
            <person name="Zhang X.-T."/>
            <person name="Zhang Y.-G."/>
            <person name="Zhang Y."/>
            <person name="Xiao M."/>
            <person name="Shu W.-S."/>
            <person name="Li W.-J."/>
        </authorList>
    </citation>
    <scope>NUCLEOTIDE SEQUENCE [LARGE SCALE GENOMIC DNA]</scope>
    <source>
        <strain evidence="3 4">EGI 80759</strain>
    </source>
</reference>
<dbReference type="RefSeq" id="WP_131155051.1">
    <property type="nucleotide sequence ID" value="NZ_CP036402.1"/>
</dbReference>
<gene>
    <name evidence="3" type="ORF">ER308_11105</name>
</gene>
<dbReference type="Pfam" id="PF00188">
    <property type="entry name" value="CAP"/>
    <property type="match status" value="1"/>
</dbReference>
<evidence type="ECO:0000313" key="4">
    <source>
        <dbReference type="Proteomes" id="UP000291469"/>
    </source>
</evidence>
<evidence type="ECO:0000259" key="2">
    <source>
        <dbReference type="Pfam" id="PF00188"/>
    </source>
</evidence>
<dbReference type="CDD" id="cd05379">
    <property type="entry name" value="CAP_bacterial"/>
    <property type="match status" value="1"/>
</dbReference>
<evidence type="ECO:0000256" key="1">
    <source>
        <dbReference type="SAM" id="MobiDB-lite"/>
    </source>
</evidence>
<dbReference type="OrthoDB" id="68195at2"/>
<name>A0A411YFL7_9ACTN</name>
<feature type="region of interest" description="Disordered" evidence="1">
    <location>
        <begin position="175"/>
        <end position="210"/>
    </location>
</feature>
<dbReference type="Proteomes" id="UP000291469">
    <property type="component" value="Chromosome"/>
</dbReference>
<dbReference type="PANTHER" id="PTHR31157">
    <property type="entry name" value="SCP DOMAIN-CONTAINING PROTEIN"/>
    <property type="match status" value="1"/>
</dbReference>
<dbReference type="InterPro" id="IPR014044">
    <property type="entry name" value="CAP_dom"/>
</dbReference>
<dbReference type="InterPro" id="IPR035940">
    <property type="entry name" value="CAP_sf"/>
</dbReference>
<dbReference type="PANTHER" id="PTHR31157:SF1">
    <property type="entry name" value="SCP DOMAIN-CONTAINING PROTEIN"/>
    <property type="match status" value="1"/>
</dbReference>
<evidence type="ECO:0000313" key="3">
    <source>
        <dbReference type="EMBL" id="QBI20054.1"/>
    </source>
</evidence>
<protein>
    <submittedName>
        <fullName evidence="3">CAP domain-containing protein</fullName>
    </submittedName>
</protein>
<dbReference type="AlphaFoldDB" id="A0A411YFL7"/>
<dbReference type="Gene3D" id="3.40.33.10">
    <property type="entry name" value="CAP"/>
    <property type="match status" value="1"/>
</dbReference>